<dbReference type="Proteomes" id="UP001165064">
    <property type="component" value="Unassembled WGS sequence"/>
</dbReference>
<keyword evidence="2" id="KW-1185">Reference proteome</keyword>
<gene>
    <name evidence="1" type="ORF">Amon02_000129700</name>
</gene>
<comment type="caution">
    <text evidence="1">The sequence shown here is derived from an EMBL/GenBank/DDBJ whole genome shotgun (WGS) entry which is preliminary data.</text>
</comment>
<accession>A0ACB5SUK7</accession>
<reference evidence="1" key="1">
    <citation type="submission" date="2023-04" db="EMBL/GenBank/DDBJ databases">
        <title>Ambrosiozyma monospora NBRC 10751.</title>
        <authorList>
            <person name="Ichikawa N."/>
            <person name="Sato H."/>
            <person name="Tonouchi N."/>
        </authorList>
    </citation>
    <scope>NUCLEOTIDE SEQUENCE</scope>
    <source>
        <strain evidence="1">NBRC 10751</strain>
    </source>
</reference>
<sequence length="177" mass="19868">MQHKHTTGEDLESASADPSLPSNNEKVPVHTTTSVSMHGFDELKNLDENEKKNIQGLELFDEARDISQEEIEAMNSKIVRKLDLHIIPILCITYLLQFLDKLSLNYAAAYSFKEDLGLTGQRYSWVAAIFNFGYLAGSIPANYLIQKYPVAKFTGITIFIWSILLLGHIGATNYGEI</sequence>
<evidence type="ECO:0000313" key="2">
    <source>
        <dbReference type="Proteomes" id="UP001165064"/>
    </source>
</evidence>
<proteinExistence type="predicted"/>
<evidence type="ECO:0000313" key="1">
    <source>
        <dbReference type="EMBL" id="GME73188.1"/>
    </source>
</evidence>
<organism evidence="1 2">
    <name type="scientific">Ambrosiozyma monospora</name>
    <name type="common">Yeast</name>
    <name type="synonym">Endomycopsis monosporus</name>
    <dbReference type="NCBI Taxonomy" id="43982"/>
    <lineage>
        <taxon>Eukaryota</taxon>
        <taxon>Fungi</taxon>
        <taxon>Dikarya</taxon>
        <taxon>Ascomycota</taxon>
        <taxon>Saccharomycotina</taxon>
        <taxon>Pichiomycetes</taxon>
        <taxon>Pichiales</taxon>
        <taxon>Pichiaceae</taxon>
        <taxon>Ambrosiozyma</taxon>
    </lineage>
</organism>
<dbReference type="EMBL" id="BSXS01000615">
    <property type="protein sequence ID" value="GME73188.1"/>
    <property type="molecule type" value="Genomic_DNA"/>
</dbReference>
<protein>
    <submittedName>
        <fullName evidence="1">Unnamed protein product</fullName>
    </submittedName>
</protein>
<name>A0ACB5SUK7_AMBMO</name>